<evidence type="ECO:0000313" key="3">
    <source>
        <dbReference type="Proteomes" id="UP001201701"/>
    </source>
</evidence>
<feature type="transmembrane region" description="Helical" evidence="1">
    <location>
        <begin position="145"/>
        <end position="164"/>
    </location>
</feature>
<accession>A0ABS9QLN6</accession>
<dbReference type="Pfam" id="PF08592">
    <property type="entry name" value="Anthrone_oxy"/>
    <property type="match status" value="1"/>
</dbReference>
<dbReference type="InterPro" id="IPR013901">
    <property type="entry name" value="Anthrone_oxy"/>
</dbReference>
<comment type="caution">
    <text evidence="2">The sequence shown here is derived from an EMBL/GenBank/DDBJ whole genome shotgun (WGS) entry which is preliminary data.</text>
</comment>
<dbReference type="RefSeq" id="WP_239369846.1">
    <property type="nucleotide sequence ID" value="NZ_JAKREW010000039.1"/>
</dbReference>
<feature type="transmembrane region" description="Helical" evidence="1">
    <location>
        <begin position="76"/>
        <end position="96"/>
    </location>
</feature>
<reference evidence="2 3" key="1">
    <citation type="submission" date="2022-02" db="EMBL/GenBank/DDBJ databases">
        <title>Draft genome sequence of Mezorhizobium retamae strain IRAMC:0171 isolated from Retama raetam nodules.</title>
        <authorList>
            <person name="Bengaied R."/>
            <person name="Sbissi I."/>
            <person name="Huber K."/>
            <person name="Ghodbane F."/>
            <person name="Nouioui I."/>
            <person name="Tarhouni M."/>
            <person name="Gtari M."/>
        </authorList>
    </citation>
    <scope>NUCLEOTIDE SEQUENCE [LARGE SCALE GENOMIC DNA]</scope>
    <source>
        <strain evidence="2 3">IRAMC:0171</strain>
    </source>
</reference>
<dbReference type="Proteomes" id="UP001201701">
    <property type="component" value="Unassembled WGS sequence"/>
</dbReference>
<protein>
    <submittedName>
        <fullName evidence="2">DUF1772 domain-containing protein</fullName>
    </submittedName>
</protein>
<sequence length="165" mass="18170">MVELLQVVSFLLVAVAMALSLAHALEFPGKLRLSEKQYLAIQQIYYPGFTIGGAAEPLGVLFLLALLFFTPAGISFWLTAAAMITLAAAHAAYWLMTHPVNNFWLKGTKLSTAGSSFFDVDPLAQRSKEPSDWQTLRDRWEWSHVVRALLSFASLTLLATAIVLS</sequence>
<name>A0ABS9QLN6_9HYPH</name>
<gene>
    <name evidence="2" type="ORF">L4923_25140</name>
</gene>
<proteinExistence type="predicted"/>
<keyword evidence="1" id="KW-0472">Membrane</keyword>
<evidence type="ECO:0000313" key="2">
    <source>
        <dbReference type="EMBL" id="MCG7508331.1"/>
    </source>
</evidence>
<keyword evidence="1" id="KW-1133">Transmembrane helix</keyword>
<feature type="transmembrane region" description="Helical" evidence="1">
    <location>
        <begin position="48"/>
        <end position="69"/>
    </location>
</feature>
<keyword evidence="3" id="KW-1185">Reference proteome</keyword>
<keyword evidence="1" id="KW-0812">Transmembrane</keyword>
<evidence type="ECO:0000256" key="1">
    <source>
        <dbReference type="SAM" id="Phobius"/>
    </source>
</evidence>
<dbReference type="EMBL" id="JAKREW010000039">
    <property type="protein sequence ID" value="MCG7508331.1"/>
    <property type="molecule type" value="Genomic_DNA"/>
</dbReference>
<organism evidence="2 3">
    <name type="scientific">Mesorhizobium retamae</name>
    <dbReference type="NCBI Taxonomy" id="2912854"/>
    <lineage>
        <taxon>Bacteria</taxon>
        <taxon>Pseudomonadati</taxon>
        <taxon>Pseudomonadota</taxon>
        <taxon>Alphaproteobacteria</taxon>
        <taxon>Hyphomicrobiales</taxon>
        <taxon>Phyllobacteriaceae</taxon>
        <taxon>Mesorhizobium</taxon>
    </lineage>
</organism>